<dbReference type="STRING" id="1324352.OK18_10655"/>
<reference evidence="1 2" key="1">
    <citation type="submission" date="2014-11" db="EMBL/GenBank/DDBJ databases">
        <authorList>
            <person name="Park G.-S."/>
            <person name="Hong S.-J."/>
            <person name="Jung B.K."/>
            <person name="Khan A.R."/>
            <person name="Kwak Y."/>
            <person name="Shin J.-H."/>
        </authorList>
    </citation>
    <scope>NUCLEOTIDE SEQUENCE [LARGE SCALE GENOMIC DNA]</scope>
    <source>
        <strain evidence="1 2">DSM 27622</strain>
    </source>
</reference>
<dbReference type="KEGG" id="cgn:OK18_10655"/>
<sequence>MKKEKMLKELKKLSFLISSFLALVSCTQKKVLIVRGEPIDSSTSKVYAPDCYIKNFNQEILIREGFLYKNNVLEKYITPQTESILIDNIKKNGNSNETEPYKKLELEKINNNKIKLFNETHDILRKSGDTLFLSQNIIIIESPKNIE</sequence>
<evidence type="ECO:0008006" key="3">
    <source>
        <dbReference type="Google" id="ProtNLM"/>
    </source>
</evidence>
<organism evidence="1 2">
    <name type="scientific">Chryseobacterium gallinarum</name>
    <dbReference type="NCBI Taxonomy" id="1324352"/>
    <lineage>
        <taxon>Bacteria</taxon>
        <taxon>Pseudomonadati</taxon>
        <taxon>Bacteroidota</taxon>
        <taxon>Flavobacteriia</taxon>
        <taxon>Flavobacteriales</taxon>
        <taxon>Weeksellaceae</taxon>
        <taxon>Chryseobacterium group</taxon>
        <taxon>Chryseobacterium</taxon>
    </lineage>
</organism>
<accession>A0A0G3M7K7</accession>
<proteinExistence type="predicted"/>
<evidence type="ECO:0000313" key="2">
    <source>
        <dbReference type="Proteomes" id="UP000035213"/>
    </source>
</evidence>
<dbReference type="PATRIC" id="fig|1324352.5.peg.2229"/>
<dbReference type="PROSITE" id="PS51257">
    <property type="entry name" value="PROKAR_LIPOPROTEIN"/>
    <property type="match status" value="1"/>
</dbReference>
<name>A0A0G3M7K7_CHRGL</name>
<dbReference type="EMBL" id="CP009928">
    <property type="protein sequence ID" value="AKK73012.1"/>
    <property type="molecule type" value="Genomic_DNA"/>
</dbReference>
<gene>
    <name evidence="1" type="ORF">OK18_10655</name>
</gene>
<dbReference type="Proteomes" id="UP000035213">
    <property type="component" value="Chromosome"/>
</dbReference>
<dbReference type="AlphaFoldDB" id="A0A0G3M7K7"/>
<protein>
    <recommendedName>
        <fullName evidence="3">Lipoprotein</fullName>
    </recommendedName>
</protein>
<evidence type="ECO:0000313" key="1">
    <source>
        <dbReference type="EMBL" id="AKK73012.1"/>
    </source>
</evidence>